<gene>
    <name evidence="3" type="ORF">FMOSSE_LOCUS4190</name>
</gene>
<feature type="region of interest" description="Disordered" evidence="1">
    <location>
        <begin position="363"/>
        <end position="405"/>
    </location>
</feature>
<dbReference type="Proteomes" id="UP000789375">
    <property type="component" value="Unassembled WGS sequence"/>
</dbReference>
<proteinExistence type="predicted"/>
<dbReference type="AlphaFoldDB" id="A0A9N8ZQB0"/>
<comment type="caution">
    <text evidence="3">The sequence shown here is derived from an EMBL/GenBank/DDBJ whole genome shotgun (WGS) entry which is preliminary data.</text>
</comment>
<evidence type="ECO:0000256" key="1">
    <source>
        <dbReference type="SAM" id="MobiDB-lite"/>
    </source>
</evidence>
<keyword evidence="4" id="KW-1185">Reference proteome</keyword>
<organism evidence="3 4">
    <name type="scientific">Funneliformis mosseae</name>
    <name type="common">Endomycorrhizal fungus</name>
    <name type="synonym">Glomus mosseae</name>
    <dbReference type="NCBI Taxonomy" id="27381"/>
    <lineage>
        <taxon>Eukaryota</taxon>
        <taxon>Fungi</taxon>
        <taxon>Fungi incertae sedis</taxon>
        <taxon>Mucoromycota</taxon>
        <taxon>Glomeromycotina</taxon>
        <taxon>Glomeromycetes</taxon>
        <taxon>Glomerales</taxon>
        <taxon>Glomeraceae</taxon>
        <taxon>Funneliformis</taxon>
    </lineage>
</organism>
<dbReference type="Pfam" id="PF00010">
    <property type="entry name" value="HLH"/>
    <property type="match status" value="1"/>
</dbReference>
<reference evidence="3" key="1">
    <citation type="submission" date="2021-06" db="EMBL/GenBank/DDBJ databases">
        <authorList>
            <person name="Kallberg Y."/>
            <person name="Tangrot J."/>
            <person name="Rosling A."/>
        </authorList>
    </citation>
    <scope>NUCLEOTIDE SEQUENCE</scope>
    <source>
        <strain evidence="3">87-6 pot B 2015</strain>
    </source>
</reference>
<feature type="region of interest" description="Disordered" evidence="1">
    <location>
        <begin position="34"/>
        <end position="56"/>
    </location>
</feature>
<feature type="compositionally biased region" description="Polar residues" evidence="1">
    <location>
        <begin position="158"/>
        <end position="173"/>
    </location>
</feature>
<dbReference type="InterPro" id="IPR011598">
    <property type="entry name" value="bHLH_dom"/>
</dbReference>
<feature type="region of interest" description="Disordered" evidence="1">
    <location>
        <begin position="531"/>
        <end position="555"/>
    </location>
</feature>
<dbReference type="PROSITE" id="PS50888">
    <property type="entry name" value="BHLH"/>
    <property type="match status" value="1"/>
</dbReference>
<evidence type="ECO:0000313" key="3">
    <source>
        <dbReference type="EMBL" id="CAG8504044.1"/>
    </source>
</evidence>
<protein>
    <submittedName>
        <fullName evidence="3">7403_t:CDS:1</fullName>
    </submittedName>
</protein>
<sequence length="555" mass="60266">METYSNFDASGLNSNSNEVDLNFQVYFLPISESHSQQRQTTNSNRNNGSATSSLVSTNLTSQNSHLMATVSSSYSLSNNMLPTPEGCDNNAVCPESLIMSPYNMLPNSGHLTMEDTFQDDEFYFEPLESPALAESSGVPFLHNYIPAGLLSPQISPTLPPDSSMNITSNSPARRQSHKARYSPIKNNAITSFMTGSPNKFSSNNSITMSSLLELTSPLLNNMVETSIASSMQDTMPNLNLGSNLVSDVMNTHSSTNILSNESSSSSFSVKIAPITPSSLMKLKNKQPNSPKSSQIDLKPNSQKQLPKDQQKKQEQSQKLQSLSKDQSTFIAPTPPTQLNQIRTNMIATTGTGMSPITTSPILSASTSGASGRKPMRSNPNASSPLALGPSVHLKSPHTLKPTISPNLKPKLPGVLADEVAEKLANKSNYRSILEGTAHLESRRTTHKAAEQKRRDSLKQSFDELKKVVPYHSIGKPGNGKPGDGKSGDGKSDGKSGDGSIKNVSKLFLLKREKDEIIRKLIDELDELKGVKRQKIEETKKKNIADVGDDKQQTIT</sequence>
<dbReference type="Gene3D" id="4.10.280.10">
    <property type="entry name" value="Helix-loop-helix DNA-binding domain"/>
    <property type="match status" value="1"/>
</dbReference>
<feature type="compositionally biased region" description="Basic and acidic residues" evidence="1">
    <location>
        <begin position="305"/>
        <end position="315"/>
    </location>
</feature>
<accession>A0A9N8ZQB0</accession>
<name>A0A9N8ZQB0_FUNMO</name>
<feature type="region of interest" description="Disordered" evidence="1">
    <location>
        <begin position="278"/>
        <end position="340"/>
    </location>
</feature>
<dbReference type="InterPro" id="IPR036638">
    <property type="entry name" value="HLH_DNA-bd_sf"/>
</dbReference>
<feature type="region of interest" description="Disordered" evidence="1">
    <location>
        <begin position="158"/>
        <end position="179"/>
    </location>
</feature>
<evidence type="ECO:0000313" key="4">
    <source>
        <dbReference type="Proteomes" id="UP000789375"/>
    </source>
</evidence>
<feature type="compositionally biased region" description="Low complexity" evidence="1">
    <location>
        <begin position="36"/>
        <end position="47"/>
    </location>
</feature>
<dbReference type="GO" id="GO:0046983">
    <property type="term" value="F:protein dimerization activity"/>
    <property type="evidence" value="ECO:0007669"/>
    <property type="project" value="InterPro"/>
</dbReference>
<dbReference type="SUPFAM" id="SSF47459">
    <property type="entry name" value="HLH, helix-loop-helix DNA-binding domain"/>
    <property type="match status" value="1"/>
</dbReference>
<feature type="compositionally biased region" description="Basic and acidic residues" evidence="1">
    <location>
        <begin position="482"/>
        <end position="495"/>
    </location>
</feature>
<dbReference type="EMBL" id="CAJVPP010000687">
    <property type="protein sequence ID" value="CAG8504044.1"/>
    <property type="molecule type" value="Genomic_DNA"/>
</dbReference>
<feature type="compositionally biased region" description="Polar residues" evidence="1">
    <location>
        <begin position="285"/>
        <end position="301"/>
    </location>
</feature>
<feature type="compositionally biased region" description="Low complexity" evidence="1">
    <location>
        <begin position="316"/>
        <end position="327"/>
    </location>
</feature>
<dbReference type="SMART" id="SM00353">
    <property type="entry name" value="HLH"/>
    <property type="match status" value="1"/>
</dbReference>
<evidence type="ECO:0000259" key="2">
    <source>
        <dbReference type="PROSITE" id="PS50888"/>
    </source>
</evidence>
<feature type="compositionally biased region" description="Basic and acidic residues" evidence="1">
    <location>
        <begin position="440"/>
        <end position="466"/>
    </location>
</feature>
<feature type="region of interest" description="Disordered" evidence="1">
    <location>
        <begin position="440"/>
        <end position="500"/>
    </location>
</feature>
<feature type="domain" description="BHLH" evidence="2">
    <location>
        <begin position="441"/>
        <end position="527"/>
    </location>
</feature>